<dbReference type="PANTHER" id="PTHR33115">
    <property type="entry name" value="ARM REPEAT SUPERFAMILY PROTEIN"/>
    <property type="match status" value="1"/>
</dbReference>
<keyword evidence="1" id="KW-0812">Transmembrane</keyword>
<keyword evidence="1" id="KW-0472">Membrane</keyword>
<evidence type="ECO:0000313" key="3">
    <source>
        <dbReference type="Proteomes" id="UP001341281"/>
    </source>
</evidence>
<dbReference type="AlphaFoldDB" id="A0AAQ3UHQ7"/>
<keyword evidence="3" id="KW-1185">Reference proteome</keyword>
<evidence type="ECO:0000313" key="2">
    <source>
        <dbReference type="EMBL" id="WVZ91568.1"/>
    </source>
</evidence>
<protein>
    <submittedName>
        <fullName evidence="2">Uncharacterized protein</fullName>
    </submittedName>
</protein>
<feature type="transmembrane region" description="Helical" evidence="1">
    <location>
        <begin position="72"/>
        <end position="98"/>
    </location>
</feature>
<accession>A0AAQ3UHQ7</accession>
<name>A0AAQ3UHQ7_PASNO</name>
<dbReference type="SUPFAM" id="SSF48371">
    <property type="entry name" value="ARM repeat"/>
    <property type="match status" value="1"/>
</dbReference>
<dbReference type="EMBL" id="CP144752">
    <property type="protein sequence ID" value="WVZ91568.1"/>
    <property type="molecule type" value="Genomic_DNA"/>
</dbReference>
<dbReference type="PANTHER" id="PTHR33115:SF46">
    <property type="entry name" value="OS05G0141200 PROTEIN"/>
    <property type="match status" value="1"/>
</dbReference>
<gene>
    <name evidence="2" type="ORF">U9M48_037720</name>
</gene>
<sequence>MRAAGALRRQDSGAIRDGQEIFGWWRHKGIIQQPERTVRRSTRRMSRQKLLKMRQEELNGQLEKLEQLFGNYLGGFIDMALVLGQVAAAATCISLSLMRLRKHDFVEPKNIYQDDHRNISRSLTIFYYLVLAQGITFICMRLNPALLLRIKVQEEYNLFWPWSRIIFRYMDESYLELITGNVRATLNMDLITYAKNLVASNSLDDQLLGLRSMNRIFGAVKYRSLALMKLRASLDDEALGKLVNMIGFSGTAKEEDIRGHAARVVLRLAPQILVPTCPGDGILYLISSSLLNNTTLSSNRNTMGPELVWFGLRILDKLTDNPENCKKVNKCRGDLLGKIIDLLTNMCSQDGGGALSDSWVEHEVIAPLIQTEEDIPLPTKKKIDQEIIVAMSLNILSKLVAAPGASEVLGRETSSKDFHFLTSTGMISKHVGAARLISCAAVASNKARGEIGMLSGILKNLKGCLLSKAPYVNISKVAAKLLLLEYTSSDRLDHIQLFINENRILEDQLQLPVSAFIQELDLDELSMPLMQSKVQRLDLEDLLSAPPVNHCEEAAKALCLLTTDCEDNVSAFLHEISIEDLEKIVNLLSPEDKDKERRKMFAHFEGRHLQPEILGMIKKMIYGEGGELKRSMHAKLLQNLRAYSGEDKKLDGHMEVIDTALPMVFKVILDEVTILEDPSSTDENLCRVKDDLWIKGGKVLESFIGLAVQICRPMDACIFVEKLCDAKLNVDIWVKKLKKILELYKTPTTEFPYIRRSTLELLIWMVENNSSNIEVLLQCGVYEQLHEVAKTARKLESFKLFQCGDGVPAGSCIPCISSLATILLQKLQLSPSFKERYRFPPIYWKHRLKHT</sequence>
<evidence type="ECO:0000256" key="1">
    <source>
        <dbReference type="SAM" id="Phobius"/>
    </source>
</evidence>
<keyword evidence="1" id="KW-1133">Transmembrane helix</keyword>
<dbReference type="Proteomes" id="UP001341281">
    <property type="component" value="Chromosome 08"/>
</dbReference>
<feature type="transmembrane region" description="Helical" evidence="1">
    <location>
        <begin position="119"/>
        <end position="138"/>
    </location>
</feature>
<reference evidence="2 3" key="1">
    <citation type="submission" date="2024-02" db="EMBL/GenBank/DDBJ databases">
        <title>High-quality chromosome-scale genome assembly of Pensacola bahiagrass (Paspalum notatum Flugge var. saurae).</title>
        <authorList>
            <person name="Vega J.M."/>
            <person name="Podio M."/>
            <person name="Orjuela J."/>
            <person name="Siena L.A."/>
            <person name="Pessino S.C."/>
            <person name="Combes M.C."/>
            <person name="Mariac C."/>
            <person name="Albertini E."/>
            <person name="Pupilli F."/>
            <person name="Ortiz J.P.A."/>
            <person name="Leblanc O."/>
        </authorList>
    </citation>
    <scope>NUCLEOTIDE SEQUENCE [LARGE SCALE GENOMIC DNA]</scope>
    <source>
        <strain evidence="2">R1</strain>
        <tissue evidence="2">Leaf</tissue>
    </source>
</reference>
<organism evidence="2 3">
    <name type="scientific">Paspalum notatum var. saurae</name>
    <dbReference type="NCBI Taxonomy" id="547442"/>
    <lineage>
        <taxon>Eukaryota</taxon>
        <taxon>Viridiplantae</taxon>
        <taxon>Streptophyta</taxon>
        <taxon>Embryophyta</taxon>
        <taxon>Tracheophyta</taxon>
        <taxon>Spermatophyta</taxon>
        <taxon>Magnoliopsida</taxon>
        <taxon>Liliopsida</taxon>
        <taxon>Poales</taxon>
        <taxon>Poaceae</taxon>
        <taxon>PACMAD clade</taxon>
        <taxon>Panicoideae</taxon>
        <taxon>Andropogonodae</taxon>
        <taxon>Paspaleae</taxon>
        <taxon>Paspalinae</taxon>
        <taxon>Paspalum</taxon>
    </lineage>
</organism>
<proteinExistence type="predicted"/>
<dbReference type="InterPro" id="IPR016024">
    <property type="entry name" value="ARM-type_fold"/>
</dbReference>